<comment type="similarity">
    <text evidence="1 3">Belongs to the short-chain dehydrogenases/reductases (SDR) family.</text>
</comment>
<keyword evidence="6" id="KW-1185">Reference proteome</keyword>
<evidence type="ECO:0000313" key="6">
    <source>
        <dbReference type="Proteomes" id="UP001058860"/>
    </source>
</evidence>
<dbReference type="CDD" id="cd05233">
    <property type="entry name" value="SDR_c"/>
    <property type="match status" value="1"/>
</dbReference>
<dbReference type="InterPro" id="IPR057326">
    <property type="entry name" value="KR_dom"/>
</dbReference>
<gene>
    <name evidence="5" type="ORF">LRS13_00400</name>
</gene>
<sequence>MPRTKPPTINGQTAVITGAGSGIGRAFAQRLARHGCPVALIDWNEESLEETASTIDGPVLTRKVDVRDRQAQMVFAAEVSEWAPKPIGVVFNNAGVTATQTIAEAAVEDDEWVLQVNLDGVIHGIRSFLPILLKQNSGVIVNTSSVFGLMGFPGQSAYCASKFAVRGYTESLRHELRGTGVRAIAVHPGGIKTNILANARFHSDPSGQAQSHEEAAAAFQKLAMTTPEKAAKIIHRGIERGQARIRIGGDAVAIDWLTRAAPSRYYDVIDRLMPLATRR</sequence>
<organism evidence="5 6">
    <name type="scientific">Svornostia abyssi</name>
    <dbReference type="NCBI Taxonomy" id="2898438"/>
    <lineage>
        <taxon>Bacteria</taxon>
        <taxon>Bacillati</taxon>
        <taxon>Actinomycetota</taxon>
        <taxon>Thermoleophilia</taxon>
        <taxon>Solirubrobacterales</taxon>
        <taxon>Baekduiaceae</taxon>
        <taxon>Svornostia</taxon>
    </lineage>
</organism>
<dbReference type="RefSeq" id="WP_353864523.1">
    <property type="nucleotide sequence ID" value="NZ_CP088295.1"/>
</dbReference>
<reference evidence="6" key="1">
    <citation type="submission" date="2021-11" db="EMBL/GenBank/DDBJ databases">
        <title>Cultivation dependent microbiological survey of springs from the worlds oldest radium mine currently devoted to the extraction of radon-saturated water.</title>
        <authorList>
            <person name="Kapinusova G."/>
            <person name="Smrhova T."/>
            <person name="Strejcek M."/>
            <person name="Suman J."/>
            <person name="Jani K."/>
            <person name="Pajer P."/>
            <person name="Uhlik O."/>
        </authorList>
    </citation>
    <scope>NUCLEOTIDE SEQUENCE [LARGE SCALE GENOMIC DNA]</scope>
    <source>
        <strain evidence="6">J379</strain>
    </source>
</reference>
<feature type="domain" description="Ketoreductase" evidence="4">
    <location>
        <begin position="12"/>
        <end position="194"/>
    </location>
</feature>
<dbReference type="InterPro" id="IPR036291">
    <property type="entry name" value="NAD(P)-bd_dom_sf"/>
</dbReference>
<dbReference type="PROSITE" id="PS00061">
    <property type="entry name" value="ADH_SHORT"/>
    <property type="match status" value="1"/>
</dbReference>
<dbReference type="InterPro" id="IPR020904">
    <property type="entry name" value="Sc_DH/Rdtase_CS"/>
</dbReference>
<dbReference type="SUPFAM" id="SSF51735">
    <property type="entry name" value="NAD(P)-binding Rossmann-fold domains"/>
    <property type="match status" value="1"/>
</dbReference>
<evidence type="ECO:0000259" key="4">
    <source>
        <dbReference type="SMART" id="SM00822"/>
    </source>
</evidence>
<dbReference type="PRINTS" id="PR00080">
    <property type="entry name" value="SDRFAMILY"/>
</dbReference>
<name>A0ABY5PHS2_9ACTN</name>
<dbReference type="PANTHER" id="PTHR44196">
    <property type="entry name" value="DEHYDROGENASE/REDUCTASE SDR FAMILY MEMBER 7B"/>
    <property type="match status" value="1"/>
</dbReference>
<protein>
    <submittedName>
        <fullName evidence="5">SDR family oxidoreductase</fullName>
    </submittedName>
</protein>
<dbReference type="InterPro" id="IPR002347">
    <property type="entry name" value="SDR_fam"/>
</dbReference>
<evidence type="ECO:0000313" key="5">
    <source>
        <dbReference type="EMBL" id="UUY04025.1"/>
    </source>
</evidence>
<keyword evidence="2" id="KW-0560">Oxidoreductase</keyword>
<evidence type="ECO:0000256" key="2">
    <source>
        <dbReference type="ARBA" id="ARBA00023002"/>
    </source>
</evidence>
<proteinExistence type="inferred from homology"/>
<evidence type="ECO:0000256" key="3">
    <source>
        <dbReference type="RuleBase" id="RU000363"/>
    </source>
</evidence>
<dbReference type="PANTHER" id="PTHR44196:SF1">
    <property type="entry name" value="DEHYDROGENASE_REDUCTASE SDR FAMILY MEMBER 7B"/>
    <property type="match status" value="1"/>
</dbReference>
<dbReference type="Pfam" id="PF00106">
    <property type="entry name" value="adh_short"/>
    <property type="match status" value="1"/>
</dbReference>
<dbReference type="SMART" id="SM00822">
    <property type="entry name" value="PKS_KR"/>
    <property type="match status" value="1"/>
</dbReference>
<evidence type="ECO:0000256" key="1">
    <source>
        <dbReference type="ARBA" id="ARBA00006484"/>
    </source>
</evidence>
<dbReference type="Gene3D" id="3.40.50.720">
    <property type="entry name" value="NAD(P)-binding Rossmann-like Domain"/>
    <property type="match status" value="1"/>
</dbReference>
<dbReference type="Proteomes" id="UP001058860">
    <property type="component" value="Chromosome"/>
</dbReference>
<dbReference type="EMBL" id="CP088295">
    <property type="protein sequence ID" value="UUY04025.1"/>
    <property type="molecule type" value="Genomic_DNA"/>
</dbReference>
<accession>A0ABY5PHS2</accession>
<dbReference type="PRINTS" id="PR00081">
    <property type="entry name" value="GDHRDH"/>
</dbReference>